<proteinExistence type="predicted"/>
<organism evidence="1 2">
    <name type="scientific">Xenorhabdus szentirmaii DSM 16338</name>
    <dbReference type="NCBI Taxonomy" id="1427518"/>
    <lineage>
        <taxon>Bacteria</taxon>
        <taxon>Pseudomonadati</taxon>
        <taxon>Pseudomonadota</taxon>
        <taxon>Gammaproteobacteria</taxon>
        <taxon>Enterobacterales</taxon>
        <taxon>Morganellaceae</taxon>
        <taxon>Xenorhabdus</taxon>
    </lineage>
</organism>
<comment type="caution">
    <text evidence="1">The sequence shown here is derived from an EMBL/GenBank/DDBJ whole genome shotgun (WGS) entry which is preliminary data.</text>
</comment>
<dbReference type="STRING" id="1427518.XSR1_590005"/>
<dbReference type="AlphaFoldDB" id="W1J2J6"/>
<dbReference type="EMBL" id="CBXF010000120">
    <property type="protein sequence ID" value="CDL84934.1"/>
    <property type="molecule type" value="Genomic_DNA"/>
</dbReference>
<gene>
    <name evidence="1" type="ORF">XSR1_590005</name>
</gene>
<evidence type="ECO:0000313" key="2">
    <source>
        <dbReference type="Proteomes" id="UP000019202"/>
    </source>
</evidence>
<name>W1J2J6_9GAMM</name>
<accession>W1J2J6</accession>
<protein>
    <submittedName>
        <fullName evidence="1">Uncharacterized protein</fullName>
    </submittedName>
</protein>
<keyword evidence="2" id="KW-1185">Reference proteome</keyword>
<dbReference type="Proteomes" id="UP000019202">
    <property type="component" value="Unassembled WGS sequence"/>
</dbReference>
<evidence type="ECO:0000313" key="1">
    <source>
        <dbReference type="EMBL" id="CDL84934.1"/>
    </source>
</evidence>
<reference evidence="1" key="1">
    <citation type="submission" date="2013-11" db="EMBL/GenBank/DDBJ databases">
        <title>Draft genome sequence and annotation of the entomopathogenic bacteria, Xenorhabdus cabanillasi strain JM26 and Xenorhabdus szentirmai strain DSM 16338.</title>
        <authorList>
            <person name="Gualtieri M."/>
            <person name="Ogier J.C."/>
            <person name="Pages S."/>
            <person name="Givaudan A."/>
            <person name="Gaudriault S."/>
        </authorList>
    </citation>
    <scope>NUCLEOTIDE SEQUENCE [LARGE SCALE GENOMIC DNA]</scope>
    <source>
        <strain evidence="1">DSM 16338</strain>
    </source>
</reference>
<sequence length="53" mass="6229">MINTKSIEIFSTLDIILYGQEEEYGKNLVSRVCKVKWSGKNRTFNWRTSDSNK</sequence>